<accession>A0A9D4I2U6</accession>
<protein>
    <submittedName>
        <fullName evidence="2">Uncharacterized protein</fullName>
    </submittedName>
</protein>
<feature type="chain" id="PRO_5039372361" evidence="1">
    <location>
        <begin position="19"/>
        <end position="287"/>
    </location>
</feature>
<keyword evidence="3" id="KW-1185">Reference proteome</keyword>
<gene>
    <name evidence="2" type="ORF">DPMN_049006</name>
</gene>
<dbReference type="AlphaFoldDB" id="A0A9D4I2U6"/>
<reference evidence="2" key="2">
    <citation type="submission" date="2020-11" db="EMBL/GenBank/DDBJ databases">
        <authorList>
            <person name="McCartney M.A."/>
            <person name="Auch B."/>
            <person name="Kono T."/>
            <person name="Mallez S."/>
            <person name="Becker A."/>
            <person name="Gohl D.M."/>
            <person name="Silverstein K.A.T."/>
            <person name="Koren S."/>
            <person name="Bechman K.B."/>
            <person name="Herman A."/>
            <person name="Abrahante J.E."/>
            <person name="Garbe J."/>
        </authorList>
    </citation>
    <scope>NUCLEOTIDE SEQUENCE</scope>
    <source>
        <strain evidence="2">Duluth1</strain>
        <tissue evidence="2">Whole animal</tissue>
    </source>
</reference>
<dbReference type="EMBL" id="JAIWYP010000011">
    <property type="protein sequence ID" value="KAH3742269.1"/>
    <property type="molecule type" value="Genomic_DNA"/>
</dbReference>
<feature type="signal peptide" evidence="1">
    <location>
        <begin position="1"/>
        <end position="18"/>
    </location>
</feature>
<proteinExistence type="predicted"/>
<evidence type="ECO:0000256" key="1">
    <source>
        <dbReference type="SAM" id="SignalP"/>
    </source>
</evidence>
<evidence type="ECO:0000313" key="2">
    <source>
        <dbReference type="EMBL" id="KAH3742269.1"/>
    </source>
</evidence>
<reference evidence="2" key="1">
    <citation type="journal article" date="2019" name="bioRxiv">
        <title>The Genome of the Zebra Mussel, Dreissena polymorpha: A Resource for Invasive Species Research.</title>
        <authorList>
            <person name="McCartney M.A."/>
            <person name="Auch B."/>
            <person name="Kono T."/>
            <person name="Mallez S."/>
            <person name="Zhang Y."/>
            <person name="Obille A."/>
            <person name="Becker A."/>
            <person name="Abrahante J.E."/>
            <person name="Garbe J."/>
            <person name="Badalamenti J.P."/>
            <person name="Herman A."/>
            <person name="Mangelson H."/>
            <person name="Liachko I."/>
            <person name="Sullivan S."/>
            <person name="Sone E.D."/>
            <person name="Koren S."/>
            <person name="Silverstein K.A.T."/>
            <person name="Beckman K.B."/>
            <person name="Gohl D.M."/>
        </authorList>
    </citation>
    <scope>NUCLEOTIDE SEQUENCE</scope>
    <source>
        <strain evidence="2">Duluth1</strain>
        <tissue evidence="2">Whole animal</tissue>
    </source>
</reference>
<comment type="caution">
    <text evidence="2">The sequence shown here is derived from an EMBL/GenBank/DDBJ whole genome shotgun (WGS) entry which is preliminary data.</text>
</comment>
<organism evidence="2 3">
    <name type="scientific">Dreissena polymorpha</name>
    <name type="common">Zebra mussel</name>
    <name type="synonym">Mytilus polymorpha</name>
    <dbReference type="NCBI Taxonomy" id="45954"/>
    <lineage>
        <taxon>Eukaryota</taxon>
        <taxon>Metazoa</taxon>
        <taxon>Spiralia</taxon>
        <taxon>Lophotrochozoa</taxon>
        <taxon>Mollusca</taxon>
        <taxon>Bivalvia</taxon>
        <taxon>Autobranchia</taxon>
        <taxon>Heteroconchia</taxon>
        <taxon>Euheterodonta</taxon>
        <taxon>Imparidentia</taxon>
        <taxon>Neoheterodontei</taxon>
        <taxon>Myida</taxon>
        <taxon>Dreissenoidea</taxon>
        <taxon>Dreissenidae</taxon>
        <taxon>Dreissena</taxon>
    </lineage>
</organism>
<sequence>MQLLGGRLTVLIVVSVYAVTNTNGTILMVRPKETAIECSSKAEITFKFYSNIPNISPTIAECDPVRKCIMLQKSTENKYSVSYTGRGGILRILRVDEETTGTYRCYETFDPQNFVTTIITPSPIAIEADNPLKRPTPNEIISPIVLGTLKDTSFECASNADITFKIINNKSNTSATIAECVFTMKSCYTLKPAFKNKYNLLYTGQGGVLQIISVDDETIGTYTCYETHNPNNFVRIDLIVNSTKAENGTWTVISETSNTRGNVLDESGAVFLLNARRGRTERNSKIY</sequence>
<dbReference type="Proteomes" id="UP000828390">
    <property type="component" value="Unassembled WGS sequence"/>
</dbReference>
<keyword evidence="1" id="KW-0732">Signal</keyword>
<name>A0A9D4I2U6_DREPO</name>
<evidence type="ECO:0000313" key="3">
    <source>
        <dbReference type="Proteomes" id="UP000828390"/>
    </source>
</evidence>